<dbReference type="PANTHER" id="PTHR43679">
    <property type="entry name" value="OCTANOYLTRANSFERASE LIPM-RELATED"/>
    <property type="match status" value="1"/>
</dbReference>
<evidence type="ECO:0000313" key="2">
    <source>
        <dbReference type="EMBL" id="SVB04513.1"/>
    </source>
</evidence>
<dbReference type="SUPFAM" id="SSF55681">
    <property type="entry name" value="Class II aaRS and biotin synthetases"/>
    <property type="match status" value="1"/>
</dbReference>
<accession>A0A382AU15</accession>
<name>A0A382AU15_9ZZZZ</name>
<dbReference type="EMBL" id="UINC01026664">
    <property type="protein sequence ID" value="SVB04513.1"/>
    <property type="molecule type" value="Genomic_DNA"/>
</dbReference>
<protein>
    <recommendedName>
        <fullName evidence="1">BPL/LPL catalytic domain-containing protein</fullName>
    </recommendedName>
</protein>
<dbReference type="PROSITE" id="PS51733">
    <property type="entry name" value="BPL_LPL_CATALYTIC"/>
    <property type="match status" value="1"/>
</dbReference>
<gene>
    <name evidence="2" type="ORF">METZ01_LOCUS157367</name>
</gene>
<proteinExistence type="predicted"/>
<reference evidence="2" key="1">
    <citation type="submission" date="2018-05" db="EMBL/GenBank/DDBJ databases">
        <authorList>
            <person name="Lanie J.A."/>
            <person name="Ng W.-L."/>
            <person name="Kazmierczak K.M."/>
            <person name="Andrzejewski T.M."/>
            <person name="Davidsen T.M."/>
            <person name="Wayne K.J."/>
            <person name="Tettelin H."/>
            <person name="Glass J.I."/>
            <person name="Rusch D."/>
            <person name="Podicherti R."/>
            <person name="Tsui H.-C.T."/>
            <person name="Winkler M.E."/>
        </authorList>
    </citation>
    <scope>NUCLEOTIDE SEQUENCE</scope>
</reference>
<dbReference type="InterPro" id="IPR045864">
    <property type="entry name" value="aa-tRNA-synth_II/BPL/LPL"/>
</dbReference>
<dbReference type="AlphaFoldDB" id="A0A382AU15"/>
<dbReference type="InterPro" id="IPR004143">
    <property type="entry name" value="BPL_LPL_catalytic"/>
</dbReference>
<dbReference type="PANTHER" id="PTHR43679:SF2">
    <property type="entry name" value="OCTANOYL-[GCVH]:PROTEIN N-OCTANOYLTRANSFERASE"/>
    <property type="match status" value="1"/>
</dbReference>
<dbReference type="Gene3D" id="3.30.930.10">
    <property type="entry name" value="Bira Bifunctional Protein, Domain 2"/>
    <property type="match status" value="1"/>
</dbReference>
<sequence length="253" mass="28523">MVDEALPGPGNMARDHALLTSLGTDEATLRIYKWKYPTVSFGRHERVRGRYDRELAAQRGIGFVRRPTGGKAVYHDRELTYSVVFPLARRWGIRHIYKEINRAFLEALLSLGVPAIAAQLVQEYSPGRSLDFCFQDYMEGELIVEGKKLVGSAQVRERGSILQHGSLLIGQGQECLQALCIAGGYDMTVPGPTSLVEIMEKEPSWEDLVLAVMGGFRSVFGGDWSEEGLRENEQEAEAHFLKRYASDEWTWRK</sequence>
<feature type="domain" description="BPL/LPL catalytic" evidence="1">
    <location>
        <begin position="23"/>
        <end position="224"/>
    </location>
</feature>
<dbReference type="InterPro" id="IPR050664">
    <property type="entry name" value="Octanoyltrans_LipM/LipL"/>
</dbReference>
<evidence type="ECO:0000259" key="1">
    <source>
        <dbReference type="PROSITE" id="PS51733"/>
    </source>
</evidence>
<organism evidence="2">
    <name type="scientific">marine metagenome</name>
    <dbReference type="NCBI Taxonomy" id="408172"/>
    <lineage>
        <taxon>unclassified sequences</taxon>
        <taxon>metagenomes</taxon>
        <taxon>ecological metagenomes</taxon>
    </lineage>
</organism>
<dbReference type="Pfam" id="PF21948">
    <property type="entry name" value="LplA-B_cat"/>
    <property type="match status" value="1"/>
</dbReference>